<dbReference type="Pfam" id="PF00275">
    <property type="entry name" value="EPSP_synthase"/>
    <property type="match status" value="1"/>
</dbReference>
<keyword evidence="3 13" id="KW-0963">Cytoplasm</keyword>
<evidence type="ECO:0000256" key="6">
    <source>
        <dbReference type="ARBA" id="ARBA00022960"/>
    </source>
</evidence>
<feature type="binding site" evidence="13">
    <location>
        <position position="346"/>
    </location>
    <ligand>
        <name>UDP-N-acetyl-alpha-D-glucosamine</name>
        <dbReference type="ChEBI" id="CHEBI:57705"/>
    </ligand>
</feature>
<protein>
    <recommendedName>
        <fullName evidence="13">UDP-N-acetylglucosamine 1-carboxyvinyltransferase</fullName>
        <ecNumber evidence="13">2.5.1.7</ecNumber>
    </recommendedName>
    <alternativeName>
        <fullName evidence="13">Enoylpyruvate transferase</fullName>
    </alternativeName>
    <alternativeName>
        <fullName evidence="13">UDP-N-acetylglucosamine enolpyruvyl transferase</fullName>
        <shortName evidence="13">EPT</shortName>
    </alternativeName>
</protein>
<proteinExistence type="inferred from homology"/>
<keyword evidence="7 13" id="KW-0573">Peptidoglycan synthesis</keyword>
<evidence type="ECO:0000256" key="11">
    <source>
        <dbReference type="ARBA" id="ARBA00038367"/>
    </source>
</evidence>
<dbReference type="InterPro" id="IPR001986">
    <property type="entry name" value="Enolpyruvate_Tfrase_dom"/>
</dbReference>
<keyword evidence="8 13" id="KW-0131">Cell cycle</keyword>
<dbReference type="InterPro" id="IPR005750">
    <property type="entry name" value="UDP_GlcNAc_COvinyl_MurA"/>
</dbReference>
<gene>
    <name evidence="13" type="primary">murA</name>
    <name evidence="15" type="ORF">BG844_26960</name>
</gene>
<dbReference type="Gene3D" id="3.65.10.10">
    <property type="entry name" value="Enolpyruvate transferase domain"/>
    <property type="match status" value="2"/>
</dbReference>
<sequence length="451" mass="48304">MTDDVLAVHGGSPLHGQIRVRGAKNLVSKAMVAALLGESPSRLYDVPRIRDVEVVRGLLGLHGVKVTDGADDGELVMDPTNVESASSDEINVHAGSSRIPILFCGPLLHRLGHAFIPDLGGCHIGPRPIDFHIQALRQFGAVVDKTPEGMHLTAPNGLHGTKLELPYPSVGATEQVLLTAVRAEGVTELRNAAIEPEIVDLICVLQKMGAIITVHTDRVIEILGVPRLGGYNHKPIPDRIEAASWAAAALATRGEIEVLGAQQADMMTFLNVFRSIGGQFEVTDARVPRPGVSGVEGGIKFWHPGGELQAVALETDVHPGFMTDWQQPLVVALTQARGLSIMHETVYEQRLGYTEALNSMGATIQVYRDCLGGTPCRFGRRNFIHSAVVAGPSKLHAADLVIPDLRAGFSHLIAALAAEGTSRVYGVDLINRGYEDFEAKLAALGAHTERL</sequence>
<feature type="binding site" evidence="13">
    <location>
        <position position="324"/>
    </location>
    <ligand>
        <name>UDP-N-acetyl-alpha-D-glucosamine</name>
        <dbReference type="ChEBI" id="CHEBI:57705"/>
    </ligand>
</feature>
<evidence type="ECO:0000256" key="7">
    <source>
        <dbReference type="ARBA" id="ARBA00022984"/>
    </source>
</evidence>
<dbReference type="GO" id="GO:0009252">
    <property type="term" value="P:peptidoglycan biosynthetic process"/>
    <property type="evidence" value="ECO:0007669"/>
    <property type="project" value="UniProtKB-UniRule"/>
</dbReference>
<feature type="binding site" evidence="13">
    <location>
        <position position="98"/>
    </location>
    <ligand>
        <name>UDP-N-acetyl-alpha-D-glucosamine</name>
        <dbReference type="ChEBI" id="CHEBI:57705"/>
    </ligand>
</feature>
<comment type="caution">
    <text evidence="15">The sequence shown here is derived from an EMBL/GenBank/DDBJ whole genome shotgun (WGS) entry which is preliminary data.</text>
</comment>
<dbReference type="GO" id="GO:0051301">
    <property type="term" value="P:cell division"/>
    <property type="evidence" value="ECO:0007669"/>
    <property type="project" value="UniProtKB-KW"/>
</dbReference>
<dbReference type="UniPathway" id="UPA00219"/>
<dbReference type="AlphaFoldDB" id="A0A1K0FES8"/>
<dbReference type="HAMAP" id="MF_00111">
    <property type="entry name" value="MurA"/>
    <property type="match status" value="1"/>
</dbReference>
<dbReference type="PANTHER" id="PTHR43783">
    <property type="entry name" value="UDP-N-ACETYLGLUCOSAMINE 1-CARBOXYVINYLTRANSFERASE"/>
    <property type="match status" value="1"/>
</dbReference>
<dbReference type="RefSeq" id="WP_071808162.1">
    <property type="nucleotide sequence ID" value="NZ_MEIA01000360.1"/>
</dbReference>
<dbReference type="GO" id="GO:0005737">
    <property type="term" value="C:cytoplasm"/>
    <property type="evidence" value="ECO:0007669"/>
    <property type="project" value="UniProtKB-SubCell"/>
</dbReference>
<feature type="active site" description="Proton donor" evidence="13">
    <location>
        <position position="122"/>
    </location>
</feature>
<dbReference type="GO" id="GO:0008760">
    <property type="term" value="F:UDP-N-acetylglucosamine 1-carboxyvinyltransferase activity"/>
    <property type="evidence" value="ECO:0007669"/>
    <property type="project" value="UniProtKB-UniRule"/>
</dbReference>
<name>A0A1K0FES8_9ACTN</name>
<comment type="function">
    <text evidence="10 13">Cell wall formation. Adds enolpyruvyl to UDP-N-acetylglucosamine.</text>
</comment>
<evidence type="ECO:0000256" key="10">
    <source>
        <dbReference type="ARBA" id="ARBA00037534"/>
    </source>
</evidence>
<evidence type="ECO:0000313" key="16">
    <source>
        <dbReference type="Proteomes" id="UP000182486"/>
    </source>
</evidence>
<keyword evidence="13" id="KW-0670">Pyruvate</keyword>
<evidence type="ECO:0000256" key="9">
    <source>
        <dbReference type="ARBA" id="ARBA00023316"/>
    </source>
</evidence>
<dbReference type="GO" id="GO:0008360">
    <property type="term" value="P:regulation of cell shape"/>
    <property type="evidence" value="ECO:0007669"/>
    <property type="project" value="UniProtKB-KW"/>
</dbReference>
<feature type="domain" description="Enolpyruvate transferase" evidence="14">
    <location>
        <begin position="9"/>
        <end position="441"/>
    </location>
</feature>
<dbReference type="CDD" id="cd01555">
    <property type="entry name" value="UdpNAET"/>
    <property type="match status" value="1"/>
</dbReference>
<dbReference type="GO" id="GO:0019277">
    <property type="term" value="P:UDP-N-acetylgalactosamine biosynthetic process"/>
    <property type="evidence" value="ECO:0007669"/>
    <property type="project" value="InterPro"/>
</dbReference>
<evidence type="ECO:0000313" key="15">
    <source>
        <dbReference type="EMBL" id="OJF11335.1"/>
    </source>
</evidence>
<feature type="modified residue" description="2-(S-cysteinyl)pyruvic acid O-phosphothioketal" evidence="13">
    <location>
        <position position="122"/>
    </location>
</feature>
<keyword evidence="5 13" id="KW-0808">Transferase</keyword>
<dbReference type="NCBIfam" id="TIGR01072">
    <property type="entry name" value="murA"/>
    <property type="match status" value="1"/>
</dbReference>
<evidence type="ECO:0000256" key="13">
    <source>
        <dbReference type="HAMAP-Rule" id="MF_00111"/>
    </source>
</evidence>
<evidence type="ECO:0000256" key="8">
    <source>
        <dbReference type="ARBA" id="ARBA00023306"/>
    </source>
</evidence>
<dbReference type="GO" id="GO:0071555">
    <property type="term" value="P:cell wall organization"/>
    <property type="evidence" value="ECO:0007669"/>
    <property type="project" value="UniProtKB-KW"/>
</dbReference>
<dbReference type="InterPro" id="IPR050068">
    <property type="entry name" value="MurA_subfamily"/>
</dbReference>
<reference evidence="15 16" key="1">
    <citation type="submission" date="2016-09" db="EMBL/GenBank/DDBJ databases">
        <title>Couchioplanes caeruleus draft genome sequence.</title>
        <authorList>
            <person name="Sheehan J."/>
            <person name="Caffrey P."/>
        </authorList>
    </citation>
    <scope>NUCLEOTIDE SEQUENCE [LARGE SCALE GENOMIC DNA]</scope>
    <source>
        <strain evidence="15 16">DSM 43634</strain>
    </source>
</reference>
<dbReference type="EMBL" id="MEIA01000360">
    <property type="protein sequence ID" value="OJF11335.1"/>
    <property type="molecule type" value="Genomic_DNA"/>
</dbReference>
<dbReference type="EC" id="2.5.1.7" evidence="13"/>
<dbReference type="Proteomes" id="UP000182486">
    <property type="component" value="Unassembled WGS sequence"/>
</dbReference>
<feature type="binding site" evidence="13">
    <location>
        <begin position="24"/>
        <end position="25"/>
    </location>
    <ligand>
        <name>phosphoenolpyruvate</name>
        <dbReference type="ChEBI" id="CHEBI:58702"/>
    </ligand>
</feature>
<dbReference type="SUPFAM" id="SSF55205">
    <property type="entry name" value="EPT/RTPC-like"/>
    <property type="match status" value="1"/>
</dbReference>
<comment type="pathway">
    <text evidence="2 13">Cell wall biogenesis; peptidoglycan biosynthesis.</text>
</comment>
<evidence type="ECO:0000256" key="12">
    <source>
        <dbReference type="ARBA" id="ARBA00047527"/>
    </source>
</evidence>
<accession>A0A1K0FES8</accession>
<evidence type="ECO:0000259" key="14">
    <source>
        <dbReference type="Pfam" id="PF00275"/>
    </source>
</evidence>
<evidence type="ECO:0000256" key="1">
    <source>
        <dbReference type="ARBA" id="ARBA00004496"/>
    </source>
</evidence>
<keyword evidence="9 13" id="KW-0961">Cell wall biogenesis/degradation</keyword>
<dbReference type="InterPro" id="IPR013792">
    <property type="entry name" value="RNA3'P_cycl/enolpyr_Trfase_a/b"/>
</dbReference>
<organism evidence="15 16">
    <name type="scientific">Couchioplanes caeruleus subsp. caeruleus</name>
    <dbReference type="NCBI Taxonomy" id="56427"/>
    <lineage>
        <taxon>Bacteria</taxon>
        <taxon>Bacillati</taxon>
        <taxon>Actinomycetota</taxon>
        <taxon>Actinomycetes</taxon>
        <taxon>Micromonosporales</taxon>
        <taxon>Micromonosporaceae</taxon>
        <taxon>Couchioplanes</taxon>
    </lineage>
</organism>
<comment type="subcellular location">
    <subcellularLocation>
        <location evidence="1 13">Cytoplasm</location>
    </subcellularLocation>
</comment>
<dbReference type="InterPro" id="IPR036968">
    <property type="entry name" value="Enolpyruvate_Tfrase_sf"/>
</dbReference>
<comment type="catalytic activity">
    <reaction evidence="12 13">
        <text>phosphoenolpyruvate + UDP-N-acetyl-alpha-D-glucosamine = UDP-N-acetyl-3-O-(1-carboxyvinyl)-alpha-D-glucosamine + phosphate</text>
        <dbReference type="Rhea" id="RHEA:18681"/>
        <dbReference type="ChEBI" id="CHEBI:43474"/>
        <dbReference type="ChEBI" id="CHEBI:57705"/>
        <dbReference type="ChEBI" id="CHEBI:58702"/>
        <dbReference type="ChEBI" id="CHEBI:68483"/>
        <dbReference type="EC" id="2.5.1.7"/>
    </reaction>
</comment>
<dbReference type="PANTHER" id="PTHR43783:SF1">
    <property type="entry name" value="UDP-N-ACETYLGLUCOSAMINE 1-CARBOXYVINYLTRANSFERASE"/>
    <property type="match status" value="1"/>
</dbReference>
<dbReference type="NCBIfam" id="NF006873">
    <property type="entry name" value="PRK09369.1"/>
    <property type="match status" value="1"/>
</dbReference>
<keyword evidence="4 13" id="KW-0132">Cell division</keyword>
<comment type="caution">
    <text evidence="13">Lacks conserved residue(s) required for the propagation of feature annotation.</text>
</comment>
<comment type="similarity">
    <text evidence="11 13">Belongs to the EPSP synthase family. MurA subfamily.</text>
</comment>
<keyword evidence="16" id="KW-1185">Reference proteome</keyword>
<evidence type="ECO:0000256" key="2">
    <source>
        <dbReference type="ARBA" id="ARBA00004752"/>
    </source>
</evidence>
<evidence type="ECO:0000256" key="4">
    <source>
        <dbReference type="ARBA" id="ARBA00022618"/>
    </source>
</evidence>
<evidence type="ECO:0000256" key="5">
    <source>
        <dbReference type="ARBA" id="ARBA00022679"/>
    </source>
</evidence>
<evidence type="ECO:0000256" key="3">
    <source>
        <dbReference type="ARBA" id="ARBA00022490"/>
    </source>
</evidence>
<keyword evidence="6 13" id="KW-0133">Cell shape</keyword>